<protein>
    <submittedName>
        <fullName evidence="3">Uncharacterized protein</fullName>
    </submittedName>
</protein>
<feature type="region of interest" description="Disordered" evidence="1">
    <location>
        <begin position="110"/>
        <end position="134"/>
    </location>
</feature>
<sequence length="265" mass="30722">MAYYRKSSPIPGYTGHIPGSKFHIGKFKNRKGNVNNNNNDIGFQDYFNKNLKNFEDFSENSKNKNNESRTPSLLNFPIDNNEIMEEDVVDKNEKEISQFVSKIPVYKRNSLRSSESRNTNISNQSNNSIKSLPDNYEITNNDKIDNISLLSFNSNSTKQNVHENNEIKRPNTVGKDRKEILKKKMEKMKPTGIWDKKPIPYEERPIIVDKSSPKEKRNPFEGAEKGWWSEGQALVNIKSMKNNQFYENSYNNNSKIISNINEKSI</sequence>
<keyword evidence="2" id="KW-1185">Reference proteome</keyword>
<accession>A0AAF5CRR9</accession>
<dbReference type="Proteomes" id="UP000035681">
    <property type="component" value="Unplaced"/>
</dbReference>
<evidence type="ECO:0000256" key="1">
    <source>
        <dbReference type="SAM" id="MobiDB-lite"/>
    </source>
</evidence>
<organism evidence="2 3">
    <name type="scientific">Strongyloides stercoralis</name>
    <name type="common">Threadworm</name>
    <dbReference type="NCBI Taxonomy" id="6248"/>
    <lineage>
        <taxon>Eukaryota</taxon>
        <taxon>Metazoa</taxon>
        <taxon>Ecdysozoa</taxon>
        <taxon>Nematoda</taxon>
        <taxon>Chromadorea</taxon>
        <taxon>Rhabditida</taxon>
        <taxon>Tylenchina</taxon>
        <taxon>Panagrolaimomorpha</taxon>
        <taxon>Strongyloidoidea</taxon>
        <taxon>Strongyloididae</taxon>
        <taxon>Strongyloides</taxon>
    </lineage>
</organism>
<dbReference type="WBParaSite" id="TCONS_00000809.p1">
    <property type="protein sequence ID" value="TCONS_00000809.p1"/>
    <property type="gene ID" value="XLOC_000780"/>
</dbReference>
<evidence type="ECO:0000313" key="2">
    <source>
        <dbReference type="Proteomes" id="UP000035681"/>
    </source>
</evidence>
<evidence type="ECO:0000313" key="3">
    <source>
        <dbReference type="WBParaSite" id="TCONS_00000809.p1"/>
    </source>
</evidence>
<reference evidence="3" key="1">
    <citation type="submission" date="2024-02" db="UniProtKB">
        <authorList>
            <consortium name="WormBaseParasite"/>
        </authorList>
    </citation>
    <scope>IDENTIFICATION</scope>
</reference>
<proteinExistence type="predicted"/>
<name>A0AAF5CRR9_STRER</name>
<dbReference type="AlphaFoldDB" id="A0AAF5CRR9"/>
<feature type="compositionally biased region" description="Low complexity" evidence="1">
    <location>
        <begin position="116"/>
        <end position="131"/>
    </location>
</feature>